<dbReference type="RefSeq" id="WP_109869199.1">
    <property type="nucleotide sequence ID" value="NZ_QGNA01000001.1"/>
</dbReference>
<proteinExistence type="predicted"/>
<dbReference type="EMBL" id="QGNA01000001">
    <property type="protein sequence ID" value="PWS38578.1"/>
    <property type="molecule type" value="Genomic_DNA"/>
</dbReference>
<dbReference type="Pfam" id="PF12100">
    <property type="entry name" value="DUF3576"/>
    <property type="match status" value="1"/>
</dbReference>
<dbReference type="Proteomes" id="UP000245765">
    <property type="component" value="Unassembled WGS sequence"/>
</dbReference>
<evidence type="ECO:0000313" key="2">
    <source>
        <dbReference type="EMBL" id="PWS38578.1"/>
    </source>
</evidence>
<keyword evidence="3" id="KW-1185">Reference proteome</keyword>
<accession>A0A317FLY4</accession>
<reference evidence="3" key="1">
    <citation type="submission" date="2018-05" db="EMBL/GenBank/DDBJ databases">
        <authorList>
            <person name="Du Z."/>
            <person name="Wang X."/>
        </authorList>
    </citation>
    <scope>NUCLEOTIDE SEQUENCE [LARGE SCALE GENOMIC DNA]</scope>
    <source>
        <strain evidence="3">CQN31</strain>
    </source>
</reference>
<protein>
    <submittedName>
        <fullName evidence="2">DUF3576 domain-containing protein</fullName>
    </submittedName>
</protein>
<gene>
    <name evidence="2" type="ORF">DFH01_04695</name>
</gene>
<dbReference type="PROSITE" id="PS51257">
    <property type="entry name" value="PROKAR_LIPOPROTEIN"/>
    <property type="match status" value="1"/>
</dbReference>
<dbReference type="InterPro" id="IPR021959">
    <property type="entry name" value="DUF3576"/>
</dbReference>
<evidence type="ECO:0000256" key="1">
    <source>
        <dbReference type="SAM" id="MobiDB-lite"/>
    </source>
</evidence>
<comment type="caution">
    <text evidence="2">The sequence shown here is derived from an EMBL/GenBank/DDBJ whole genome shotgun (WGS) entry which is preliminary data.</text>
</comment>
<dbReference type="AlphaFoldDB" id="A0A317FLY4"/>
<sequence>MIGRTLSPLRGFLIGGLVLGLAAGCSTPDSGNFRVPGQNEYNSGSGRDRVRGRLGGTDGIVLFGTDRARQPQAADAGGGGGGGIGVNAFLWRATLDTLSFMPLTSADPFGGVVITDWYSPPGAGAERFRATAYILGRQLRSDGVRVVVFRQEARGGGWVDAPVSAGTATELEDQVLARARELRAQSTSASR</sequence>
<name>A0A317FLY4_9PROT</name>
<evidence type="ECO:0000313" key="3">
    <source>
        <dbReference type="Proteomes" id="UP000245765"/>
    </source>
</evidence>
<organism evidence="2 3">
    <name type="scientific">Falsiroseomonas bella</name>
    <dbReference type="NCBI Taxonomy" id="2184016"/>
    <lineage>
        <taxon>Bacteria</taxon>
        <taxon>Pseudomonadati</taxon>
        <taxon>Pseudomonadota</taxon>
        <taxon>Alphaproteobacteria</taxon>
        <taxon>Acetobacterales</taxon>
        <taxon>Roseomonadaceae</taxon>
        <taxon>Falsiroseomonas</taxon>
    </lineage>
</organism>
<feature type="region of interest" description="Disordered" evidence="1">
    <location>
        <begin position="32"/>
        <end position="53"/>
    </location>
</feature>
<dbReference type="OrthoDB" id="8479681at2"/>